<dbReference type="Proteomes" id="UP000053558">
    <property type="component" value="Unassembled WGS sequence"/>
</dbReference>
<reference evidence="3" key="1">
    <citation type="journal article" date="2012" name="Science">
        <title>The Paleozoic origin of enzymatic lignin decomposition reconstructed from 31 fungal genomes.</title>
        <authorList>
            <person name="Floudas D."/>
            <person name="Binder M."/>
            <person name="Riley R."/>
            <person name="Barry K."/>
            <person name="Blanchette R.A."/>
            <person name="Henrissat B."/>
            <person name="Martinez A.T."/>
            <person name="Otillar R."/>
            <person name="Spatafora J.W."/>
            <person name="Yadav J.S."/>
            <person name="Aerts A."/>
            <person name="Benoit I."/>
            <person name="Boyd A."/>
            <person name="Carlson A."/>
            <person name="Copeland A."/>
            <person name="Coutinho P.M."/>
            <person name="de Vries R.P."/>
            <person name="Ferreira P."/>
            <person name="Findley K."/>
            <person name="Foster B."/>
            <person name="Gaskell J."/>
            <person name="Glotzer D."/>
            <person name="Gorecki P."/>
            <person name="Heitman J."/>
            <person name="Hesse C."/>
            <person name="Hori C."/>
            <person name="Igarashi K."/>
            <person name="Jurgens J.A."/>
            <person name="Kallen N."/>
            <person name="Kersten P."/>
            <person name="Kohler A."/>
            <person name="Kuees U."/>
            <person name="Kumar T.K.A."/>
            <person name="Kuo A."/>
            <person name="LaButti K."/>
            <person name="Larrondo L.F."/>
            <person name="Lindquist E."/>
            <person name="Ling A."/>
            <person name="Lombard V."/>
            <person name="Lucas S."/>
            <person name="Lundell T."/>
            <person name="Martin R."/>
            <person name="McLaughlin D.J."/>
            <person name="Morgenstern I."/>
            <person name="Morin E."/>
            <person name="Murat C."/>
            <person name="Nagy L.G."/>
            <person name="Nolan M."/>
            <person name="Ohm R.A."/>
            <person name="Patyshakuliyeva A."/>
            <person name="Rokas A."/>
            <person name="Ruiz-Duenas F.J."/>
            <person name="Sabat G."/>
            <person name="Salamov A."/>
            <person name="Samejima M."/>
            <person name="Schmutz J."/>
            <person name="Slot J.C."/>
            <person name="St John F."/>
            <person name="Stenlid J."/>
            <person name="Sun H."/>
            <person name="Sun S."/>
            <person name="Syed K."/>
            <person name="Tsang A."/>
            <person name="Wiebenga A."/>
            <person name="Young D."/>
            <person name="Pisabarro A."/>
            <person name="Eastwood D.C."/>
            <person name="Martin F."/>
            <person name="Cullen D."/>
            <person name="Grigoriev I.V."/>
            <person name="Hibbett D.S."/>
        </authorList>
    </citation>
    <scope>NUCLEOTIDE SEQUENCE [LARGE SCALE GENOMIC DNA]</scope>
    <source>
        <strain evidence="3">RWD-64-598 SS2</strain>
    </source>
</reference>
<protein>
    <submittedName>
        <fullName evidence="2">Uncharacterized protein</fullName>
    </submittedName>
</protein>
<dbReference type="KEGG" id="cput:CONPUDRAFT_74294"/>
<feature type="region of interest" description="Disordered" evidence="1">
    <location>
        <begin position="151"/>
        <end position="182"/>
    </location>
</feature>
<name>A0A5M3MLX8_CONPW</name>
<dbReference type="RefSeq" id="XP_007769844.1">
    <property type="nucleotide sequence ID" value="XM_007771654.1"/>
</dbReference>
<dbReference type="EMBL" id="JH711580">
    <property type="protein sequence ID" value="EIW80010.1"/>
    <property type="molecule type" value="Genomic_DNA"/>
</dbReference>
<evidence type="ECO:0000313" key="2">
    <source>
        <dbReference type="EMBL" id="EIW80010.1"/>
    </source>
</evidence>
<proteinExistence type="predicted"/>
<feature type="region of interest" description="Disordered" evidence="1">
    <location>
        <begin position="1"/>
        <end position="34"/>
    </location>
</feature>
<dbReference type="AlphaFoldDB" id="A0A5M3MLX8"/>
<evidence type="ECO:0000313" key="3">
    <source>
        <dbReference type="Proteomes" id="UP000053558"/>
    </source>
</evidence>
<accession>A0A5M3MLX8</accession>
<sequence>MAFKITIPFSKSRKQSKPTQIKATHNDDDSRKPSKFWNAFRTRQAHHDYTPDVVANRTLNHSLHPANNNNILHHVPPKAASQPAAPPAVPLSKPVPAHTVASESSSKPFVRKDEDGRNFISFSALYEQGATPQPIPTYHPASTVIRVVDTPRLSPSPTTQSVDHKGSMEELNGNHGPSACGGSPIHVSGTSLWAAVAIHHEYCQKNDETSTITSPSAWSESVPTSTSIRVCHIADVNAAPENLWDLLEDVTLY</sequence>
<evidence type="ECO:0000256" key="1">
    <source>
        <dbReference type="SAM" id="MobiDB-lite"/>
    </source>
</evidence>
<organism evidence="2 3">
    <name type="scientific">Coniophora puteana (strain RWD-64-598)</name>
    <name type="common">Brown rot fungus</name>
    <dbReference type="NCBI Taxonomy" id="741705"/>
    <lineage>
        <taxon>Eukaryota</taxon>
        <taxon>Fungi</taxon>
        <taxon>Dikarya</taxon>
        <taxon>Basidiomycota</taxon>
        <taxon>Agaricomycotina</taxon>
        <taxon>Agaricomycetes</taxon>
        <taxon>Agaricomycetidae</taxon>
        <taxon>Boletales</taxon>
        <taxon>Coniophorineae</taxon>
        <taxon>Coniophoraceae</taxon>
        <taxon>Coniophora</taxon>
    </lineage>
</organism>
<dbReference type="GeneID" id="19209213"/>
<comment type="caution">
    <text evidence="2">The sequence shown here is derived from an EMBL/GenBank/DDBJ whole genome shotgun (WGS) entry which is preliminary data.</text>
</comment>
<keyword evidence="3" id="KW-1185">Reference proteome</keyword>
<feature type="region of interest" description="Disordered" evidence="1">
    <location>
        <begin position="77"/>
        <end position="112"/>
    </location>
</feature>
<gene>
    <name evidence="2" type="ORF">CONPUDRAFT_74294</name>
</gene>